<dbReference type="InterPro" id="IPR011947">
    <property type="entry name" value="FCP1_euk"/>
</dbReference>
<evidence type="ECO:0000256" key="11">
    <source>
        <dbReference type="ARBA" id="ARBA00023242"/>
    </source>
</evidence>
<dbReference type="EMBL" id="JABCRI010000004">
    <property type="protein sequence ID" value="KAF8408496.1"/>
    <property type="molecule type" value="Genomic_DNA"/>
</dbReference>
<dbReference type="FunFam" id="3.40.50.10190:FF:000014">
    <property type="entry name" value="RNA polymerase II C-terminal domain phosphatase-like 3"/>
    <property type="match status" value="1"/>
</dbReference>
<evidence type="ECO:0000256" key="12">
    <source>
        <dbReference type="ARBA" id="ARBA00047761"/>
    </source>
</evidence>
<dbReference type="CDD" id="cd07521">
    <property type="entry name" value="HAD_FCP1-like"/>
    <property type="match status" value="1"/>
</dbReference>
<keyword evidence="10" id="KW-0804">Transcription</keyword>
<organism evidence="18 19">
    <name type="scientific">Tetracentron sinense</name>
    <name type="common">Spur-leaf</name>
    <dbReference type="NCBI Taxonomy" id="13715"/>
    <lineage>
        <taxon>Eukaryota</taxon>
        <taxon>Viridiplantae</taxon>
        <taxon>Streptophyta</taxon>
        <taxon>Embryophyta</taxon>
        <taxon>Tracheophyta</taxon>
        <taxon>Spermatophyta</taxon>
        <taxon>Magnoliopsida</taxon>
        <taxon>Trochodendrales</taxon>
        <taxon>Trochodendraceae</taxon>
        <taxon>Tetracentron</taxon>
    </lineage>
</organism>
<comment type="cofactor">
    <cofactor evidence="1">
        <name>Mn(2+)</name>
        <dbReference type="ChEBI" id="CHEBI:29035"/>
    </cofactor>
</comment>
<evidence type="ECO:0000256" key="15">
    <source>
        <dbReference type="SAM" id="MobiDB-lite"/>
    </source>
</evidence>
<feature type="region of interest" description="Disordered" evidence="15">
    <location>
        <begin position="153"/>
        <end position="174"/>
    </location>
</feature>
<dbReference type="Gene3D" id="3.40.50.1000">
    <property type="entry name" value="HAD superfamily/HAD-like"/>
    <property type="match status" value="1"/>
</dbReference>
<name>A0A835DLZ4_TETSI</name>
<comment type="subcellular location">
    <subcellularLocation>
        <location evidence="3">Nucleus</location>
    </subcellularLocation>
</comment>
<evidence type="ECO:0000259" key="16">
    <source>
        <dbReference type="PROSITE" id="PS50172"/>
    </source>
</evidence>
<evidence type="ECO:0000256" key="8">
    <source>
        <dbReference type="ARBA" id="ARBA00022884"/>
    </source>
</evidence>
<evidence type="ECO:0000256" key="2">
    <source>
        <dbReference type="ARBA" id="ARBA00001946"/>
    </source>
</evidence>
<evidence type="ECO:0000256" key="1">
    <source>
        <dbReference type="ARBA" id="ARBA00001936"/>
    </source>
</evidence>
<dbReference type="Pfam" id="PF12738">
    <property type="entry name" value="PTCB-BRCT"/>
    <property type="match status" value="1"/>
</dbReference>
<comment type="cofactor">
    <cofactor evidence="2">
        <name>Mg(2+)</name>
        <dbReference type="ChEBI" id="CHEBI:18420"/>
    </cofactor>
</comment>
<dbReference type="InterPro" id="IPR023214">
    <property type="entry name" value="HAD_sf"/>
</dbReference>
<keyword evidence="9" id="KW-0805">Transcription regulation</keyword>
<dbReference type="PANTHER" id="PTHR23081:SF2">
    <property type="entry name" value="RNA POLYMERASE II C-TERMINAL DOMAIN PHOSPHATASE-LIKE 3"/>
    <property type="match status" value="1"/>
</dbReference>
<dbReference type="Pfam" id="PF03031">
    <property type="entry name" value="NIF"/>
    <property type="match status" value="1"/>
</dbReference>
<feature type="region of interest" description="Disordered" evidence="15">
    <location>
        <begin position="391"/>
        <end position="443"/>
    </location>
</feature>
<proteinExistence type="predicted"/>
<evidence type="ECO:0000259" key="17">
    <source>
        <dbReference type="PROSITE" id="PS50969"/>
    </source>
</evidence>
<dbReference type="GO" id="GO:0005634">
    <property type="term" value="C:nucleus"/>
    <property type="evidence" value="ECO:0007669"/>
    <property type="project" value="UniProtKB-SubCell"/>
</dbReference>
<dbReference type="NCBIfam" id="TIGR02250">
    <property type="entry name" value="FCP1_euk"/>
    <property type="match status" value="1"/>
</dbReference>
<dbReference type="InterPro" id="IPR036420">
    <property type="entry name" value="BRCT_dom_sf"/>
</dbReference>
<dbReference type="GO" id="GO:0008420">
    <property type="term" value="F:RNA polymerase II CTD heptapeptide repeat phosphatase activity"/>
    <property type="evidence" value="ECO:0007669"/>
    <property type="project" value="InterPro"/>
</dbReference>
<evidence type="ECO:0000313" key="18">
    <source>
        <dbReference type="EMBL" id="KAF8408496.1"/>
    </source>
</evidence>
<keyword evidence="5" id="KW-0678">Repressor</keyword>
<comment type="caution">
    <text evidence="18">The sequence shown here is derived from an EMBL/GenBank/DDBJ whole genome shotgun (WGS) entry which is preliminary data.</text>
</comment>
<keyword evidence="11" id="KW-0539">Nucleus</keyword>
<dbReference type="InterPro" id="IPR057473">
    <property type="entry name" value="ARM_CPL3"/>
</dbReference>
<dbReference type="Gene3D" id="3.40.50.10190">
    <property type="entry name" value="BRCT domain"/>
    <property type="match status" value="1"/>
</dbReference>
<keyword evidence="19" id="KW-1185">Reference proteome</keyword>
<dbReference type="FunFam" id="3.40.50.1000:FF:000098">
    <property type="entry name" value="RNA polymerase II C-terminal domain phosphatase-like 3"/>
    <property type="match status" value="1"/>
</dbReference>
<dbReference type="InterPro" id="IPR001357">
    <property type="entry name" value="BRCT_dom"/>
</dbReference>
<dbReference type="InterPro" id="IPR036412">
    <property type="entry name" value="HAD-like_sf"/>
</dbReference>
<evidence type="ECO:0000256" key="14">
    <source>
        <dbReference type="ARBA" id="ARBA00063107"/>
    </source>
</evidence>
<feature type="compositionally biased region" description="Polar residues" evidence="15">
    <location>
        <begin position="743"/>
        <end position="762"/>
    </location>
</feature>
<evidence type="ECO:0000256" key="6">
    <source>
        <dbReference type="ARBA" id="ARBA00022723"/>
    </source>
</evidence>
<dbReference type="SMART" id="SM00577">
    <property type="entry name" value="CPDc"/>
    <property type="match status" value="1"/>
</dbReference>
<evidence type="ECO:0000256" key="13">
    <source>
        <dbReference type="ARBA" id="ARBA00048336"/>
    </source>
</evidence>
<comment type="catalytic activity">
    <reaction evidence="13">
        <text>O-phospho-L-threonyl-[protein] + H2O = L-threonyl-[protein] + phosphate</text>
        <dbReference type="Rhea" id="RHEA:47004"/>
        <dbReference type="Rhea" id="RHEA-COMP:11060"/>
        <dbReference type="Rhea" id="RHEA-COMP:11605"/>
        <dbReference type="ChEBI" id="CHEBI:15377"/>
        <dbReference type="ChEBI" id="CHEBI:30013"/>
        <dbReference type="ChEBI" id="CHEBI:43474"/>
        <dbReference type="ChEBI" id="CHEBI:61977"/>
        <dbReference type="EC" id="3.1.3.16"/>
    </reaction>
</comment>
<dbReference type="InterPro" id="IPR039189">
    <property type="entry name" value="Fcp1"/>
</dbReference>
<dbReference type="GO" id="GO:0046872">
    <property type="term" value="F:metal ion binding"/>
    <property type="evidence" value="ECO:0007669"/>
    <property type="project" value="UniProtKB-KW"/>
</dbReference>
<dbReference type="GO" id="GO:0009651">
    <property type="term" value="P:response to salt stress"/>
    <property type="evidence" value="ECO:0007669"/>
    <property type="project" value="UniProtKB-ARBA"/>
</dbReference>
<dbReference type="InterPro" id="IPR004274">
    <property type="entry name" value="FCP1_dom"/>
</dbReference>
<dbReference type="PROSITE" id="PS50969">
    <property type="entry name" value="FCP1"/>
    <property type="match status" value="1"/>
</dbReference>
<evidence type="ECO:0000256" key="9">
    <source>
        <dbReference type="ARBA" id="ARBA00023015"/>
    </source>
</evidence>
<dbReference type="EC" id="3.1.3.16" evidence="4"/>
<evidence type="ECO:0000256" key="10">
    <source>
        <dbReference type="ARBA" id="ARBA00023163"/>
    </source>
</evidence>
<evidence type="ECO:0000256" key="3">
    <source>
        <dbReference type="ARBA" id="ARBA00004123"/>
    </source>
</evidence>
<dbReference type="SMART" id="SM00292">
    <property type="entry name" value="BRCT"/>
    <property type="match status" value="1"/>
</dbReference>
<accession>A0A835DLZ4</accession>
<dbReference type="CDD" id="cd17729">
    <property type="entry name" value="BRCT_CTDP1"/>
    <property type="match status" value="1"/>
</dbReference>
<dbReference type="PROSITE" id="PS50172">
    <property type="entry name" value="BRCT"/>
    <property type="match status" value="1"/>
</dbReference>
<keyword evidence="6" id="KW-0479">Metal-binding</keyword>
<protein>
    <recommendedName>
        <fullName evidence="4">protein-serine/threonine phosphatase</fullName>
        <ecNumber evidence="4">3.1.3.16</ecNumber>
    </recommendedName>
</protein>
<evidence type="ECO:0000256" key="7">
    <source>
        <dbReference type="ARBA" id="ARBA00022801"/>
    </source>
</evidence>
<comment type="subunit">
    <text evidence="14">Interacts with RAP74.</text>
</comment>
<evidence type="ECO:0000313" key="19">
    <source>
        <dbReference type="Proteomes" id="UP000655225"/>
    </source>
</evidence>
<dbReference type="OMA" id="GSNCEDQ"/>
<feature type="region of interest" description="Disordered" evidence="15">
    <location>
        <begin position="739"/>
        <end position="846"/>
    </location>
</feature>
<gene>
    <name evidence="18" type="ORF">HHK36_007652</name>
</gene>
<dbReference type="Pfam" id="PF25505">
    <property type="entry name" value="ARM_CPL3"/>
    <property type="match status" value="1"/>
</dbReference>
<dbReference type="PANTHER" id="PTHR23081">
    <property type="entry name" value="RNA POLYMERASE II CTD PHOSPHATASE"/>
    <property type="match status" value="1"/>
</dbReference>
<comment type="catalytic activity">
    <reaction evidence="12">
        <text>O-phospho-L-seryl-[protein] + H2O = L-seryl-[protein] + phosphate</text>
        <dbReference type="Rhea" id="RHEA:20629"/>
        <dbReference type="Rhea" id="RHEA-COMP:9863"/>
        <dbReference type="Rhea" id="RHEA-COMP:11604"/>
        <dbReference type="ChEBI" id="CHEBI:15377"/>
        <dbReference type="ChEBI" id="CHEBI:29999"/>
        <dbReference type="ChEBI" id="CHEBI:43474"/>
        <dbReference type="ChEBI" id="CHEBI:83421"/>
        <dbReference type="EC" id="3.1.3.16"/>
    </reaction>
</comment>
<evidence type="ECO:0000256" key="4">
    <source>
        <dbReference type="ARBA" id="ARBA00013081"/>
    </source>
</evidence>
<feature type="domain" description="FCP1 homology" evidence="17">
    <location>
        <begin position="982"/>
        <end position="1163"/>
    </location>
</feature>
<keyword evidence="7" id="KW-0378">Hydrolase</keyword>
<feature type="compositionally biased region" description="Basic and acidic residues" evidence="15">
    <location>
        <begin position="154"/>
        <end position="165"/>
    </location>
</feature>
<feature type="region of interest" description="Disordered" evidence="15">
    <location>
        <begin position="667"/>
        <end position="690"/>
    </location>
</feature>
<dbReference type="OrthoDB" id="10249888at2759"/>
<reference evidence="18 19" key="1">
    <citation type="submission" date="2020-04" db="EMBL/GenBank/DDBJ databases">
        <title>Plant Genome Project.</title>
        <authorList>
            <person name="Zhang R.-G."/>
        </authorList>
    </citation>
    <scope>NUCLEOTIDE SEQUENCE [LARGE SCALE GENOMIC DNA]</scope>
    <source>
        <strain evidence="18">YNK0</strain>
        <tissue evidence="18">Leaf</tissue>
    </source>
</reference>
<dbReference type="Proteomes" id="UP000655225">
    <property type="component" value="Unassembled WGS sequence"/>
</dbReference>
<dbReference type="SUPFAM" id="SSF52113">
    <property type="entry name" value="BRCT domain"/>
    <property type="match status" value="1"/>
</dbReference>
<evidence type="ECO:0000256" key="5">
    <source>
        <dbReference type="ARBA" id="ARBA00022491"/>
    </source>
</evidence>
<keyword evidence="8" id="KW-0694">RNA-binding</keyword>
<feature type="compositionally biased region" description="Polar residues" evidence="15">
    <location>
        <begin position="816"/>
        <end position="826"/>
    </location>
</feature>
<feature type="domain" description="BRCT" evidence="16">
    <location>
        <begin position="1205"/>
        <end position="1298"/>
    </location>
</feature>
<dbReference type="GO" id="GO:0003723">
    <property type="term" value="F:RNA binding"/>
    <property type="evidence" value="ECO:0007669"/>
    <property type="project" value="UniProtKB-KW"/>
</dbReference>
<feature type="compositionally biased region" description="Polar residues" evidence="15">
    <location>
        <begin position="836"/>
        <end position="846"/>
    </location>
</feature>
<dbReference type="SUPFAM" id="SSF56784">
    <property type="entry name" value="HAD-like"/>
    <property type="match status" value="1"/>
</dbReference>
<sequence length="1300" mass="144210">MRVAGSIRFILNPLEKETLAKMAKDGNPVEDMEEGEISDSASVEEISEVNFKQDARISKSKGDSRSWMTDLKYPVSSSYSSGLYNLAWAQAVQNKPLDEILVRGFRSDEKSGSDEESKRYSSNLLLNRKEDNNKSLKPSKEVCKVIIDDSSEEIDSRMEDTAGREEEGELEEGEIEMDSEIVQKSGFGMSNDNSQTMDSKMDSKESEMEFEKQINSIRETLEIVTANDAEQSFYGVCSKLRASLESLQLLVLGSHVPALDALVRQLFTAIQVVNSMFCSMNLNQQEHNKDFLSRLLAHVESQNPVLFSSEQMKEVETMMRSLDSQAVLSRTKALDKEKEIWVSDGVNMNYSSILAENTVYDLNRLKKFQLEPISGKSLDQNDACMGSEVSKPGMSFGSKGRGGFGPLLDLHRDHDADSLPSPTREIPPPLPLQKSQDAGDRPVRSDLATVAHKTEDTTMHPYETDALKAVSTYQQKFCRTSFILSSRLPSPTPSVECDDGDGDNTNEEVSSYSTVVNVRTINAPATLQPIDSASPPTDCSSEQGLVPARNIGQMGPGSNPVVRALTKSRDPRLRYANTDVGALDPIQLPLSVECNAPKSEPLGGIMSSSKHKIVDESVLDGRTLKRPKNGPKKSRVASDVQMVSGSSGWLEDSSMIGPHFTVRNQLIENRGTDPKKLENGGIGSSKRQDSVSDNLNVTISVNQQIPLKGTGTTVYLPSLLKDIAVNPTLLMHLIKMEQPRAAETQQRSGDPTQNTMHTSSLNAMPRTAPLGNVASSKTSEPEQEPAGKHHVPAQTAPVGELGKIRMKPRDPRRILRNNTFQNSENFGSEHFKTNGALPSSTQGSKDNLTVRQQGEQAETNIMASPSTLPPDIARQFTTKLKNLADILSASQATNTPTIFPQVASSQPVPFKTDKGELKAVATDFDDQRSGTGLTPVEVPAEPFKSQNTWGDVEHLFEGYDDQQKAAIQRERARRIEEQNKMFAVRKLCLVLDLDHTLLNSAKFVEVEPQHEEVLRKNEEQDRGKPQRHLFRFPHMGMWTKLRPGVWNFLEKASKLYELHLYTMGNKLYAREMAKVLDPTGVLFAGRIISKGDDGDPFDSDEKLPKNKDLDGVLGMESAVVIIDDSIRVWPHNKLNLIVVERYTYFPSSRRQFGLPGLSLLEADVDERLEDGTLASSLAVIERIHQIFFSHGALNDMDVRNILASEQRKILDGCRIVFSRVFPVGETNPHLHPLWQTAEQFGAICTNQIDEHVTHVVANCLGTDKVNWALSTGRFVVQPGWVEASTLLYRRANELDYAVKL</sequence>